<dbReference type="Proteomes" id="UP000176863">
    <property type="component" value="Unassembled WGS sequence"/>
</dbReference>
<proteinExistence type="predicted"/>
<reference evidence="1 2" key="1">
    <citation type="journal article" date="2016" name="Nat. Commun.">
        <title>Thousands of microbial genomes shed light on interconnected biogeochemical processes in an aquifer system.</title>
        <authorList>
            <person name="Anantharaman K."/>
            <person name="Brown C.T."/>
            <person name="Hug L.A."/>
            <person name="Sharon I."/>
            <person name="Castelle C.J."/>
            <person name="Probst A.J."/>
            <person name="Thomas B.C."/>
            <person name="Singh A."/>
            <person name="Wilkins M.J."/>
            <person name="Karaoz U."/>
            <person name="Brodie E.L."/>
            <person name="Williams K.H."/>
            <person name="Hubbard S.S."/>
            <person name="Banfield J.F."/>
        </authorList>
    </citation>
    <scope>NUCLEOTIDE SEQUENCE [LARGE SCALE GENOMIC DNA]</scope>
</reference>
<sequence length="677" mass="70217">MSMKTARLSARGNILFGIAVLVLLLGTIQSDGAFVSSEVRFADDSAQGLSIVPASCPSSPHETPSECDEPGFNECFLSDTPPGIIAEGTTATLHWDAGKTDFTYLSGSISQGVGAVSSVGSIPVTPAQTTQYVYTGTRQHYQSRTGQVLSFSCSTTVAVDSPPIDYCPNIAGTQTSVPSGYHTEDGQCVPDPQKYSCNTNNQCIADSSGPYTSSSCDNACGSVVPKYSCNASNQCVADSSGSYTSSSCDNACGGGSNSCEMYFEPASIPPDGSSTLYWTADHPGTMYHSGATWQVPAVGSGISGDLESYQLVDNVNGESCTAELTIQCPAGQTWDGTQCVGQKYSCNTNNQCIADPSGPYTTSSCGGACAPVQKYSCNTNNQCALDSNGPYTSSNCNNICGSGGGFSCNAGNQCVASPSGSYATSNCNNACGGGSCSKSPYCDDDTNAHYSVSASCQYVSDGDCDGGGSCTKKPYCDAGTNKQYGVSASCQYVAGGSCIECPGNQSKIWNPTTHQFECRVTGCPLPVYYCQADNLCHRTYGSSPECQPNNSCSACAYGCTQSGSSSSCNPPPAPEIVTWNVHPTLVHRESTVQVEWEAKNVRSCTVRGTNSDGTGNNATGVWGGTAGSTHNLSGTKTSSPITAQTIYTIVCQPVPESVSSPVSRSTTVNIIPIFQEQ</sequence>
<comment type="caution">
    <text evidence="1">The sequence shown here is derived from an EMBL/GenBank/DDBJ whole genome shotgun (WGS) entry which is preliminary data.</text>
</comment>
<evidence type="ECO:0008006" key="3">
    <source>
        <dbReference type="Google" id="ProtNLM"/>
    </source>
</evidence>
<dbReference type="EMBL" id="MFKT01000001">
    <property type="protein sequence ID" value="OGG54197.1"/>
    <property type="molecule type" value="Genomic_DNA"/>
</dbReference>
<dbReference type="STRING" id="1798480.A2851_00835"/>
<protein>
    <recommendedName>
        <fullName evidence="3">Ig-like domain-containing protein</fullName>
    </recommendedName>
</protein>
<evidence type="ECO:0000313" key="1">
    <source>
        <dbReference type="EMBL" id="OGG54197.1"/>
    </source>
</evidence>
<gene>
    <name evidence="1" type="ORF">A2851_00835</name>
</gene>
<name>A0A1F6CYK7_9BACT</name>
<evidence type="ECO:0000313" key="2">
    <source>
        <dbReference type="Proteomes" id="UP000176863"/>
    </source>
</evidence>
<organism evidence="1 2">
    <name type="scientific">Candidatus Kaiserbacteria bacterium RIFCSPHIGHO2_01_FULL_53_29</name>
    <dbReference type="NCBI Taxonomy" id="1798480"/>
    <lineage>
        <taxon>Bacteria</taxon>
        <taxon>Candidatus Kaiseribacteriota</taxon>
    </lineage>
</organism>
<accession>A0A1F6CYK7</accession>
<dbReference type="AlphaFoldDB" id="A0A1F6CYK7"/>